<dbReference type="KEGG" id="dho:Dia5BBH33_19360"/>
<gene>
    <name evidence="2" type="ORF">Dia5BBH33_19360</name>
</gene>
<name>A0A8D5A3T5_9FIRM</name>
<dbReference type="EMBL" id="AP019697">
    <property type="protein sequence ID" value="BBK26001.1"/>
    <property type="molecule type" value="Genomic_DNA"/>
</dbReference>
<feature type="transmembrane region" description="Helical" evidence="1">
    <location>
        <begin position="12"/>
        <end position="30"/>
    </location>
</feature>
<sequence length="54" mass="6583">MDAIWKFFGEWDVDFCLASLPVLLLFLHFYTRKLQVPLKDIIWLFTEIWGMNNF</sequence>
<evidence type="ECO:0000313" key="2">
    <source>
        <dbReference type="EMBL" id="BBK26001.1"/>
    </source>
</evidence>
<dbReference type="AlphaFoldDB" id="A0A8D5A3T5"/>
<keyword evidence="1" id="KW-0812">Transmembrane</keyword>
<keyword evidence="1" id="KW-1133">Transmembrane helix</keyword>
<organism evidence="2 3">
    <name type="scientific">Dialister hominis</name>
    <dbReference type="NCBI Taxonomy" id="2582419"/>
    <lineage>
        <taxon>Bacteria</taxon>
        <taxon>Bacillati</taxon>
        <taxon>Bacillota</taxon>
        <taxon>Negativicutes</taxon>
        <taxon>Veillonellales</taxon>
        <taxon>Veillonellaceae</taxon>
        <taxon>Dialister</taxon>
    </lineage>
</organism>
<protein>
    <submittedName>
        <fullName evidence="2">Uncharacterized protein</fullName>
    </submittedName>
</protein>
<proteinExistence type="predicted"/>
<reference evidence="3" key="1">
    <citation type="submission" date="2019-05" db="EMBL/GenBank/DDBJ databases">
        <title>Complete genome sequencing of Dialister sp. strain 5BBH33.</title>
        <authorList>
            <person name="Sakamoto M."/>
            <person name="Murakami T."/>
            <person name="Mori H."/>
        </authorList>
    </citation>
    <scope>NUCLEOTIDE SEQUENCE [LARGE SCALE GENOMIC DNA]</scope>
    <source>
        <strain evidence="3">5BBH33</strain>
    </source>
</reference>
<evidence type="ECO:0000256" key="1">
    <source>
        <dbReference type="SAM" id="Phobius"/>
    </source>
</evidence>
<accession>A0A8D5A3T5</accession>
<keyword evidence="1" id="KW-0472">Membrane</keyword>
<keyword evidence="3" id="KW-1185">Reference proteome</keyword>
<dbReference type="Proteomes" id="UP000320585">
    <property type="component" value="Chromosome"/>
</dbReference>
<evidence type="ECO:0000313" key="3">
    <source>
        <dbReference type="Proteomes" id="UP000320585"/>
    </source>
</evidence>